<keyword evidence="4" id="KW-1185">Reference proteome</keyword>
<sequence>MTIGETDLATLLRTLDPVLDGNEWVFVRVGDSEVPKYMPYALASFREPEGMTLVMPRIKATEIEHSSAPMARITLRVHSSLEAVGLTAAVSRVLANDGISANMIAAYYHDHVFVPQALADRAMNCLRGLSRAGNSFDPRAC</sequence>
<protein>
    <submittedName>
        <fullName evidence="3">ACT domain-containing protein</fullName>
    </submittedName>
</protein>
<evidence type="ECO:0000313" key="3">
    <source>
        <dbReference type="EMBL" id="UZP74536.1"/>
    </source>
</evidence>
<dbReference type="SUPFAM" id="SSF55021">
    <property type="entry name" value="ACT-like"/>
    <property type="match status" value="2"/>
</dbReference>
<dbReference type="EMBL" id="CP036501">
    <property type="protein sequence ID" value="UZP74536.1"/>
    <property type="molecule type" value="Genomic_DNA"/>
</dbReference>
<dbReference type="InterPro" id="IPR018717">
    <property type="entry name" value="DUF2241"/>
</dbReference>
<gene>
    <name evidence="3" type="ORF">E0F26_07200</name>
</gene>
<dbReference type="InterPro" id="IPR027795">
    <property type="entry name" value="CASTOR_ACT_dom"/>
</dbReference>
<name>A0ABY6Q8K2_9GAMM</name>
<accession>A0ABY6Q8K2</accession>
<evidence type="ECO:0000259" key="1">
    <source>
        <dbReference type="Pfam" id="PF10000"/>
    </source>
</evidence>
<dbReference type="InterPro" id="IPR045865">
    <property type="entry name" value="ACT-like_dom_sf"/>
</dbReference>
<reference evidence="3 4" key="1">
    <citation type="submission" date="2019-02" db="EMBL/GenBank/DDBJ databases">
        <title>Halieaceae_genomes.</title>
        <authorList>
            <person name="Li S.-H."/>
        </authorList>
    </citation>
    <scope>NUCLEOTIDE SEQUENCE [LARGE SCALE GENOMIC DNA]</scope>
    <source>
        <strain evidence="3 4">JH123</strain>
    </source>
</reference>
<dbReference type="Gene3D" id="3.30.2130.10">
    <property type="entry name" value="VC0802-like"/>
    <property type="match status" value="1"/>
</dbReference>
<dbReference type="Proteomes" id="UP001317963">
    <property type="component" value="Chromosome"/>
</dbReference>
<organism evidence="3 4">
    <name type="scientific">Candidatus Paraluminiphilus aquimaris</name>
    <dbReference type="NCBI Taxonomy" id="2518994"/>
    <lineage>
        <taxon>Bacteria</taxon>
        <taxon>Pseudomonadati</taxon>
        <taxon>Pseudomonadota</taxon>
        <taxon>Gammaproteobacteria</taxon>
        <taxon>Cellvibrionales</taxon>
        <taxon>Halieaceae</taxon>
        <taxon>Candidatus Paraluminiphilus</taxon>
    </lineage>
</organism>
<dbReference type="RefSeq" id="WP_279240989.1">
    <property type="nucleotide sequence ID" value="NZ_CP036501.1"/>
</dbReference>
<evidence type="ECO:0000313" key="4">
    <source>
        <dbReference type="Proteomes" id="UP001317963"/>
    </source>
</evidence>
<dbReference type="PANTHER" id="PTHR39199">
    <property type="entry name" value="BLR5128 PROTEIN"/>
    <property type="match status" value="1"/>
</dbReference>
<feature type="domain" description="DUF2241" evidence="1">
    <location>
        <begin position="4"/>
        <end position="63"/>
    </location>
</feature>
<dbReference type="Pfam" id="PF10000">
    <property type="entry name" value="ACT_3"/>
    <property type="match status" value="1"/>
</dbReference>
<proteinExistence type="predicted"/>
<evidence type="ECO:0000259" key="2">
    <source>
        <dbReference type="Pfam" id="PF13840"/>
    </source>
</evidence>
<dbReference type="Pfam" id="PF13840">
    <property type="entry name" value="ACT_7"/>
    <property type="match status" value="1"/>
</dbReference>
<dbReference type="PANTHER" id="PTHR39199:SF1">
    <property type="entry name" value="BLR5128 PROTEIN"/>
    <property type="match status" value="1"/>
</dbReference>
<feature type="domain" description="CASTOR ACT" evidence="2">
    <location>
        <begin position="73"/>
        <end position="127"/>
    </location>
</feature>